<accession>A4C659</accession>
<dbReference type="Proteomes" id="UP000006201">
    <property type="component" value="Unassembled WGS sequence"/>
</dbReference>
<keyword evidence="4" id="KW-1185">Reference proteome</keyword>
<dbReference type="eggNOG" id="COG1922">
    <property type="taxonomic scope" value="Bacteria"/>
</dbReference>
<organism evidence="3 4">
    <name type="scientific">Pseudoalteromonas tunicata D2</name>
    <dbReference type="NCBI Taxonomy" id="87626"/>
    <lineage>
        <taxon>Bacteria</taxon>
        <taxon>Pseudomonadati</taxon>
        <taxon>Pseudomonadota</taxon>
        <taxon>Gammaproteobacteria</taxon>
        <taxon>Alteromonadales</taxon>
        <taxon>Pseudoalteromonadaceae</taxon>
        <taxon>Pseudoalteromonas</taxon>
    </lineage>
</organism>
<sequence>MLLFLDHYFLEGFMLLTPFRSAKLLGLNYHVINKVELFEVIKQQVSSNEPLNVYNLNVHAVNLSFTDLAYREVLNSGDLIFVDGAGVKLGAKILGLEVGQRMTPMDWLDELFSLATLHHWPLFLLGDETEQGIAFAEQLKKRHPECPFVGHHHGFFNRDNHENDAVVDLINQSGAKIVLVGMSMPIQEKWIAANAHKLTAPVKIATGAFHRVYTGNISRGPKWMTDNGLEWLYRLFVEPKKTWRRYVLGNPLFLIRILKAKLFG</sequence>
<evidence type="ECO:0000313" key="4">
    <source>
        <dbReference type="Proteomes" id="UP000006201"/>
    </source>
</evidence>
<name>A4C659_9GAMM</name>
<evidence type="ECO:0000313" key="3">
    <source>
        <dbReference type="EMBL" id="EAR29463.1"/>
    </source>
</evidence>
<dbReference type="Pfam" id="PF03808">
    <property type="entry name" value="Glyco_tran_WecG"/>
    <property type="match status" value="1"/>
</dbReference>
<dbReference type="AlphaFoldDB" id="A4C659"/>
<gene>
    <name evidence="3" type="ORF">PTD2_11624</name>
</gene>
<keyword evidence="2 3" id="KW-0808">Transferase</keyword>
<dbReference type="PANTHER" id="PTHR34136:SF1">
    <property type="entry name" value="UDP-N-ACETYL-D-MANNOSAMINURONIC ACID TRANSFERASE"/>
    <property type="match status" value="1"/>
</dbReference>
<dbReference type="GO" id="GO:0016758">
    <property type="term" value="F:hexosyltransferase activity"/>
    <property type="evidence" value="ECO:0007669"/>
    <property type="project" value="TreeGrafter"/>
</dbReference>
<dbReference type="CDD" id="cd06533">
    <property type="entry name" value="Glyco_transf_WecG_TagA"/>
    <property type="match status" value="1"/>
</dbReference>
<dbReference type="EMBL" id="AAOH01000002">
    <property type="protein sequence ID" value="EAR29463.1"/>
    <property type="molecule type" value="Genomic_DNA"/>
</dbReference>
<protein>
    <submittedName>
        <fullName evidence="3">Glycosyl transferase, WecB/TagA/CpsF family protein</fullName>
    </submittedName>
</protein>
<keyword evidence="1" id="KW-0328">Glycosyltransferase</keyword>
<dbReference type="InterPro" id="IPR004629">
    <property type="entry name" value="WecG_TagA_CpsF"/>
</dbReference>
<dbReference type="PANTHER" id="PTHR34136">
    <property type="match status" value="1"/>
</dbReference>
<evidence type="ECO:0000256" key="1">
    <source>
        <dbReference type="ARBA" id="ARBA00022676"/>
    </source>
</evidence>
<dbReference type="NCBIfam" id="TIGR00696">
    <property type="entry name" value="wecG_tagA_cpsF"/>
    <property type="match status" value="1"/>
</dbReference>
<reference evidence="3 4" key="1">
    <citation type="submission" date="2006-02" db="EMBL/GenBank/DDBJ databases">
        <authorList>
            <person name="Moran M.A."/>
            <person name="Kjelleberg S."/>
            <person name="Egan S."/>
            <person name="Saunders N."/>
            <person name="Thomas T."/>
            <person name="Ferriera S."/>
            <person name="Johnson J."/>
            <person name="Kravitz S."/>
            <person name="Halpern A."/>
            <person name="Remington K."/>
            <person name="Beeson K."/>
            <person name="Tran B."/>
            <person name="Rogers Y.-H."/>
            <person name="Friedman R."/>
            <person name="Venter J.C."/>
        </authorList>
    </citation>
    <scope>NUCLEOTIDE SEQUENCE [LARGE SCALE GENOMIC DNA]</scope>
    <source>
        <strain evidence="3 4">D2</strain>
    </source>
</reference>
<dbReference type="STRING" id="87626.PTD2_11624"/>
<dbReference type="HOGENOM" id="CLU_063203_1_1_6"/>
<comment type="caution">
    <text evidence="3">The sequence shown here is derived from an EMBL/GenBank/DDBJ whole genome shotgun (WGS) entry which is preliminary data.</text>
</comment>
<proteinExistence type="predicted"/>
<evidence type="ECO:0000256" key="2">
    <source>
        <dbReference type="ARBA" id="ARBA00022679"/>
    </source>
</evidence>